<organism evidence="2 3">
    <name type="scientific">Fermentimonas caenicola</name>
    <dbReference type="NCBI Taxonomy" id="1562970"/>
    <lineage>
        <taxon>Bacteria</taxon>
        <taxon>Pseudomonadati</taxon>
        <taxon>Bacteroidota</taxon>
        <taxon>Bacteroidia</taxon>
        <taxon>Bacteroidales</taxon>
        <taxon>Dysgonomonadaceae</taxon>
        <taxon>Fermentimonas</taxon>
    </lineage>
</organism>
<dbReference type="Proteomes" id="UP000032417">
    <property type="component" value="Chromosome 1"/>
</dbReference>
<protein>
    <recommendedName>
        <fullName evidence="1">PDZ domain-containing protein</fullName>
    </recommendedName>
</protein>
<dbReference type="InterPro" id="IPR001478">
    <property type="entry name" value="PDZ"/>
</dbReference>
<dbReference type="PANTHER" id="PTHR32060">
    <property type="entry name" value="TAIL-SPECIFIC PROTEASE"/>
    <property type="match status" value="1"/>
</dbReference>
<dbReference type="Pfam" id="PF00595">
    <property type="entry name" value="PDZ"/>
    <property type="match status" value="1"/>
</dbReference>
<reference evidence="2 3" key="1">
    <citation type="submission" date="2014-08" db="EMBL/GenBank/DDBJ databases">
        <authorList>
            <person name="Wibberg D."/>
        </authorList>
    </citation>
    <scope>NUCLEOTIDE SEQUENCE [LARGE SCALE GENOMIC DNA]</scope>
    <source>
        <strain evidence="3">ING2-E5B</strain>
    </source>
</reference>
<dbReference type="OrthoDB" id="993996at2"/>
<accession>A0A098BYF2</accession>
<dbReference type="EMBL" id="LN515532">
    <property type="protein sequence ID" value="CEA15694.1"/>
    <property type="molecule type" value="Genomic_DNA"/>
</dbReference>
<feature type="domain" description="PDZ" evidence="1">
    <location>
        <begin position="363"/>
        <end position="426"/>
    </location>
</feature>
<dbReference type="HOGENOM" id="CLU_578539_0_0_10"/>
<dbReference type="PANTHER" id="PTHR32060:SF22">
    <property type="entry name" value="CARBOXYL-TERMINAL-PROCESSING PEPTIDASE 3, CHLOROPLASTIC"/>
    <property type="match status" value="1"/>
</dbReference>
<evidence type="ECO:0000259" key="1">
    <source>
        <dbReference type="PROSITE" id="PS50106"/>
    </source>
</evidence>
<dbReference type="Gene3D" id="2.30.42.10">
    <property type="match status" value="2"/>
</dbReference>
<feature type="domain" description="PDZ" evidence="1">
    <location>
        <begin position="55"/>
        <end position="145"/>
    </location>
</feature>
<dbReference type="InterPro" id="IPR025411">
    <property type="entry name" value="DUF4136"/>
</dbReference>
<evidence type="ECO:0000313" key="3">
    <source>
        <dbReference type="Proteomes" id="UP000032417"/>
    </source>
</evidence>
<dbReference type="AlphaFoldDB" id="A0A098BYF2"/>
<evidence type="ECO:0000313" key="2">
    <source>
        <dbReference type="EMBL" id="CEA15694.1"/>
    </source>
</evidence>
<proteinExistence type="predicted"/>
<keyword evidence="3" id="KW-1185">Reference proteome</keyword>
<gene>
    <name evidence="2" type="ORF">ING2E5B_0933</name>
</gene>
<dbReference type="KEGG" id="pbt:ING2E5B_0933"/>
<dbReference type="InterPro" id="IPR041489">
    <property type="entry name" value="PDZ_6"/>
</dbReference>
<sequence>MCDFNIIFIDNNKDIEIVKISFNLFVDFSYLCLLSTHLEDSTMKRIINIVFILLLISFKSLSQENKITCGLGFSFEISDDKSWGYKEPVVVEITPGSPAERAGLKINDILLSVNHNGTYLKSYQTIMSWFNINETDITLAIRNFEHSFKEITFSKDCRSSNAIPEAQLAPVFAFYSLENVQNRRFLMPVKTVTNENALYHNYKTFGFAASDESTREIDERINAIFIRALSEKGLEYNPTDPDFIIQTYYSFESNPLFKSNSSTFGSYQPVWRYDTRNNRTVRVPLYNPSEGVRIDDIAYQLQFGARFYDVKFMEAGEMTLIWEGEVNERLSSYYNLIDYLEMNLPLMLYKFPYAGNRSFATFQIKYLKYNYTGIGYDMNDLKTVASVDPGSPAALAGIRQGDVVINIQGQSFDHTSSQQLTEGYRRFIAETMEFRDTNTRYTDSNGFKDCMFWNIADYLKISNAISNNKRYRAAFSYLFNFNQYIDWNTPVSINIEVERNGNILNFAVTPTITTSSHLLAY</sequence>
<dbReference type="STRING" id="1562970.ING2E5B_0933"/>
<dbReference type="Gene3D" id="3.30.160.670">
    <property type="match status" value="1"/>
</dbReference>
<dbReference type="SUPFAM" id="SSF50156">
    <property type="entry name" value="PDZ domain-like"/>
    <property type="match status" value="2"/>
</dbReference>
<dbReference type="PROSITE" id="PS50106">
    <property type="entry name" value="PDZ"/>
    <property type="match status" value="2"/>
</dbReference>
<dbReference type="Pfam" id="PF17820">
    <property type="entry name" value="PDZ_6"/>
    <property type="match status" value="1"/>
</dbReference>
<dbReference type="SMART" id="SM00228">
    <property type="entry name" value="PDZ"/>
    <property type="match status" value="2"/>
</dbReference>
<name>A0A098BYF2_9BACT</name>
<dbReference type="GO" id="GO:0004175">
    <property type="term" value="F:endopeptidase activity"/>
    <property type="evidence" value="ECO:0007669"/>
    <property type="project" value="TreeGrafter"/>
</dbReference>
<dbReference type="InterPro" id="IPR036034">
    <property type="entry name" value="PDZ_sf"/>
</dbReference>
<dbReference type="Pfam" id="PF13590">
    <property type="entry name" value="DUF4136"/>
    <property type="match status" value="1"/>
</dbReference>